<keyword evidence="1" id="KW-0732">Signal</keyword>
<feature type="signal peptide" evidence="1">
    <location>
        <begin position="1"/>
        <end position="17"/>
    </location>
</feature>
<accession>A0A317SZQ1</accession>
<comment type="caution">
    <text evidence="2">The sequence shown here is derived from an EMBL/GenBank/DDBJ whole genome shotgun (WGS) entry which is preliminary data.</text>
</comment>
<dbReference type="AlphaFoldDB" id="A0A317SZQ1"/>
<evidence type="ECO:0000256" key="1">
    <source>
        <dbReference type="SAM" id="SignalP"/>
    </source>
</evidence>
<protein>
    <recommendedName>
        <fullName evidence="4">Secreted protein</fullName>
    </recommendedName>
</protein>
<evidence type="ECO:0000313" key="2">
    <source>
        <dbReference type="EMBL" id="PWW78917.1"/>
    </source>
</evidence>
<evidence type="ECO:0008006" key="4">
    <source>
        <dbReference type="Google" id="ProtNLM"/>
    </source>
</evidence>
<keyword evidence="3" id="KW-1185">Reference proteome</keyword>
<feature type="chain" id="PRO_5016329460" description="Secreted protein" evidence="1">
    <location>
        <begin position="18"/>
        <end position="112"/>
    </location>
</feature>
<sequence>MVLVLVLVLEHSSIAPCLPVALIFDQFTSSTDCGNAENHGMTKLSSSTEDHFPIASTPRVEYDTTSPPPWESPRCFIPIAVRRPMCEVDPPAGLRGRGMRIHITPYHSSTAP</sequence>
<evidence type="ECO:0000313" key="3">
    <source>
        <dbReference type="Proteomes" id="UP000246991"/>
    </source>
</evidence>
<gene>
    <name evidence="2" type="ORF">C7212DRAFT_341533</name>
</gene>
<dbReference type="Proteomes" id="UP000246991">
    <property type="component" value="Unassembled WGS sequence"/>
</dbReference>
<reference evidence="2 3" key="1">
    <citation type="submission" date="2018-03" db="EMBL/GenBank/DDBJ databases">
        <title>Genomes of Pezizomycetes fungi and the evolution of truffles.</title>
        <authorList>
            <person name="Murat C."/>
            <person name="Payen T."/>
            <person name="Noel B."/>
            <person name="Kuo A."/>
            <person name="Martin F.M."/>
        </authorList>
    </citation>
    <scope>NUCLEOTIDE SEQUENCE [LARGE SCALE GENOMIC DNA]</scope>
    <source>
        <strain evidence="2">091103-1</strain>
    </source>
</reference>
<proteinExistence type="predicted"/>
<organism evidence="2 3">
    <name type="scientific">Tuber magnatum</name>
    <name type="common">white Piedmont truffle</name>
    <dbReference type="NCBI Taxonomy" id="42249"/>
    <lineage>
        <taxon>Eukaryota</taxon>
        <taxon>Fungi</taxon>
        <taxon>Dikarya</taxon>
        <taxon>Ascomycota</taxon>
        <taxon>Pezizomycotina</taxon>
        <taxon>Pezizomycetes</taxon>
        <taxon>Pezizales</taxon>
        <taxon>Tuberaceae</taxon>
        <taxon>Tuber</taxon>
    </lineage>
</organism>
<dbReference type="EMBL" id="PYWC01000011">
    <property type="protein sequence ID" value="PWW78917.1"/>
    <property type="molecule type" value="Genomic_DNA"/>
</dbReference>
<name>A0A317SZQ1_9PEZI</name>